<dbReference type="AlphaFoldDB" id="X0ZJY7"/>
<keyword evidence="1" id="KW-0472">Membrane</keyword>
<reference evidence="2" key="1">
    <citation type="journal article" date="2014" name="Front. Microbiol.">
        <title>High frequency of phylogenetically diverse reductive dehalogenase-homologous genes in deep subseafloor sedimentary metagenomes.</title>
        <authorList>
            <person name="Kawai M."/>
            <person name="Futagami T."/>
            <person name="Toyoda A."/>
            <person name="Takaki Y."/>
            <person name="Nishi S."/>
            <person name="Hori S."/>
            <person name="Arai W."/>
            <person name="Tsubouchi T."/>
            <person name="Morono Y."/>
            <person name="Uchiyama I."/>
            <person name="Ito T."/>
            <person name="Fujiyama A."/>
            <person name="Inagaki F."/>
            <person name="Takami H."/>
        </authorList>
    </citation>
    <scope>NUCLEOTIDE SEQUENCE</scope>
    <source>
        <strain evidence="2">Expedition CK06-06</strain>
    </source>
</reference>
<evidence type="ECO:0000256" key="1">
    <source>
        <dbReference type="SAM" id="Phobius"/>
    </source>
</evidence>
<proteinExistence type="predicted"/>
<keyword evidence="1" id="KW-0812">Transmembrane</keyword>
<keyword evidence="1" id="KW-1133">Transmembrane helix</keyword>
<dbReference type="EMBL" id="BART01001483">
    <property type="protein sequence ID" value="GAG69719.1"/>
    <property type="molecule type" value="Genomic_DNA"/>
</dbReference>
<organism evidence="2">
    <name type="scientific">marine sediment metagenome</name>
    <dbReference type="NCBI Taxonomy" id="412755"/>
    <lineage>
        <taxon>unclassified sequences</taxon>
        <taxon>metagenomes</taxon>
        <taxon>ecological metagenomes</taxon>
    </lineage>
</organism>
<comment type="caution">
    <text evidence="2">The sequence shown here is derived from an EMBL/GenBank/DDBJ whole genome shotgun (WGS) entry which is preliminary data.</text>
</comment>
<accession>X0ZJY7</accession>
<gene>
    <name evidence="2" type="ORF">S01H4_05199</name>
</gene>
<protein>
    <submittedName>
        <fullName evidence="2">Uncharacterized protein</fullName>
    </submittedName>
</protein>
<name>X0ZJY7_9ZZZZ</name>
<feature type="transmembrane region" description="Helical" evidence="1">
    <location>
        <begin position="20"/>
        <end position="36"/>
    </location>
</feature>
<feature type="non-terminal residue" evidence="2">
    <location>
        <position position="1"/>
    </location>
</feature>
<sequence>SALLGSWNGYILSKWKFRGSDIIFTLILFGSVYSIFNNEFA</sequence>
<evidence type="ECO:0000313" key="2">
    <source>
        <dbReference type="EMBL" id="GAG69719.1"/>
    </source>
</evidence>